<name>A0A085W9N0_9BACT</name>
<dbReference type="SUPFAM" id="SSF82171">
    <property type="entry name" value="DPP6 N-terminal domain-like"/>
    <property type="match status" value="1"/>
</dbReference>
<accession>A0A085W9N0</accession>
<protein>
    <recommendedName>
        <fullName evidence="4">Lipoprotein</fullName>
    </recommendedName>
</protein>
<dbReference type="STRING" id="394096.DB31_2187"/>
<proteinExistence type="predicted"/>
<evidence type="ECO:0000256" key="1">
    <source>
        <dbReference type="SAM" id="SignalP"/>
    </source>
</evidence>
<sequence>MLNAYRATVLLALLATSATVAWAETPVSPVPMIVAQEGSVVYVGMDGPRILADCRQTIDKRMLGGPERGKIVRESKPCSFFGLAVHPQTGRWAASADVTGDSDIPSSRLVSFVVSGRELAVPTSKAGRAKGGTFLVLGDLNGIVAITPGMLETWSETWTQGARFFPQFPEQFTPDGSRVLVSVADSTLYEWWSWNFGPRPEGIRVLPRGLTDTAGNMLVNGEPRTVLRHPSRGVRLATLDRAGKKPWQVGPPLRQVRLGMLTPVVLGDTMLFYREGTRGTDCEGPDSSTYRRVELSTGQERVWRLH</sequence>
<reference evidence="2 3" key="1">
    <citation type="submission" date="2014-04" db="EMBL/GenBank/DDBJ databases">
        <title>Genome assembly of Hyalangium minutum DSM 14724.</title>
        <authorList>
            <person name="Sharma G."/>
            <person name="Subramanian S."/>
        </authorList>
    </citation>
    <scope>NUCLEOTIDE SEQUENCE [LARGE SCALE GENOMIC DNA]</scope>
    <source>
        <strain evidence="2 3">DSM 14724</strain>
    </source>
</reference>
<feature type="signal peptide" evidence="1">
    <location>
        <begin position="1"/>
        <end position="23"/>
    </location>
</feature>
<dbReference type="RefSeq" id="WP_044194511.1">
    <property type="nucleotide sequence ID" value="NZ_JMCB01000014.1"/>
</dbReference>
<comment type="caution">
    <text evidence="2">The sequence shown here is derived from an EMBL/GenBank/DDBJ whole genome shotgun (WGS) entry which is preliminary data.</text>
</comment>
<organism evidence="2 3">
    <name type="scientific">Hyalangium minutum</name>
    <dbReference type="NCBI Taxonomy" id="394096"/>
    <lineage>
        <taxon>Bacteria</taxon>
        <taxon>Pseudomonadati</taxon>
        <taxon>Myxococcota</taxon>
        <taxon>Myxococcia</taxon>
        <taxon>Myxococcales</taxon>
        <taxon>Cystobacterineae</taxon>
        <taxon>Archangiaceae</taxon>
        <taxon>Hyalangium</taxon>
    </lineage>
</organism>
<dbReference type="AlphaFoldDB" id="A0A085W9N0"/>
<keyword evidence="1" id="KW-0732">Signal</keyword>
<dbReference type="Proteomes" id="UP000028725">
    <property type="component" value="Unassembled WGS sequence"/>
</dbReference>
<dbReference type="OrthoDB" id="5380967at2"/>
<evidence type="ECO:0008006" key="4">
    <source>
        <dbReference type="Google" id="ProtNLM"/>
    </source>
</evidence>
<keyword evidence="3" id="KW-1185">Reference proteome</keyword>
<evidence type="ECO:0000313" key="3">
    <source>
        <dbReference type="Proteomes" id="UP000028725"/>
    </source>
</evidence>
<evidence type="ECO:0000313" key="2">
    <source>
        <dbReference type="EMBL" id="KFE64393.1"/>
    </source>
</evidence>
<dbReference type="EMBL" id="JMCB01000014">
    <property type="protein sequence ID" value="KFE64393.1"/>
    <property type="molecule type" value="Genomic_DNA"/>
</dbReference>
<feature type="chain" id="PRO_5001799373" description="Lipoprotein" evidence="1">
    <location>
        <begin position="24"/>
        <end position="306"/>
    </location>
</feature>
<gene>
    <name evidence="2" type="ORF">DB31_2187</name>
</gene>